<gene>
    <name evidence="1" type="ORF">SANT12839_002240</name>
</gene>
<keyword evidence="2" id="KW-1185">Reference proteome</keyword>
<accession>A0A4D4JUL8</accession>
<evidence type="ECO:0000313" key="1">
    <source>
        <dbReference type="EMBL" id="GDY39342.1"/>
    </source>
</evidence>
<sequence>MDPAQVLLHERPVEPELLAQLRHRGVRGAGAECDAGRIPGRTAMNANTSTELTARLARRIAIRCVRRTIMG</sequence>
<comment type="caution">
    <text evidence="1">The sequence shown here is derived from an EMBL/GenBank/DDBJ whole genome shotgun (WGS) entry which is preliminary data.</text>
</comment>
<reference evidence="1 2" key="1">
    <citation type="journal article" date="2020" name="Int. J. Syst. Evol. Microbiol.">
        <title>Reclassification of Streptomyces castelarensis and Streptomyces sporoclivatus as later heterotypic synonyms of Streptomyces antimycoticus.</title>
        <authorList>
            <person name="Komaki H."/>
            <person name="Tamura T."/>
        </authorList>
    </citation>
    <scope>NUCLEOTIDE SEQUENCE [LARGE SCALE GENOMIC DNA]</scope>
    <source>
        <strain evidence="1 2">NBRC 12839</strain>
    </source>
</reference>
<dbReference type="AlphaFoldDB" id="A0A4D4JUL8"/>
<dbReference type="Proteomes" id="UP000299290">
    <property type="component" value="Unassembled WGS sequence"/>
</dbReference>
<proteinExistence type="predicted"/>
<evidence type="ECO:0000313" key="2">
    <source>
        <dbReference type="Proteomes" id="UP000299290"/>
    </source>
</evidence>
<protein>
    <submittedName>
        <fullName evidence="1">Uncharacterized protein</fullName>
    </submittedName>
</protein>
<dbReference type="EMBL" id="BJHV01000001">
    <property type="protein sequence ID" value="GDY39342.1"/>
    <property type="molecule type" value="Genomic_DNA"/>
</dbReference>
<organism evidence="1 2">
    <name type="scientific">Streptomyces antimycoticus</name>
    <dbReference type="NCBI Taxonomy" id="68175"/>
    <lineage>
        <taxon>Bacteria</taxon>
        <taxon>Bacillati</taxon>
        <taxon>Actinomycetota</taxon>
        <taxon>Actinomycetes</taxon>
        <taxon>Kitasatosporales</taxon>
        <taxon>Streptomycetaceae</taxon>
        <taxon>Streptomyces</taxon>
        <taxon>Streptomyces violaceusniger group</taxon>
    </lineage>
</organism>
<name>A0A4D4JUL8_9ACTN</name>